<feature type="transmembrane region" description="Helical" evidence="9">
    <location>
        <begin position="459"/>
        <end position="481"/>
    </location>
</feature>
<comment type="subcellular location">
    <subcellularLocation>
        <location evidence="2">Secreted</location>
    </subcellularLocation>
</comment>
<keyword evidence="5" id="KW-0677">Repeat</keyword>
<dbReference type="CDD" id="cd09140">
    <property type="entry name" value="PLDc_vPLD1_2_like_bac_1"/>
    <property type="match status" value="1"/>
</dbReference>
<dbReference type="InterPro" id="IPR025202">
    <property type="entry name" value="PLD-like_dom"/>
</dbReference>
<dbReference type="PANTHER" id="PTHR18896">
    <property type="entry name" value="PHOSPHOLIPASE D"/>
    <property type="match status" value="1"/>
</dbReference>
<dbReference type="Proteomes" id="UP000183174">
    <property type="component" value="Unassembled WGS sequence"/>
</dbReference>
<keyword evidence="7" id="KW-0443">Lipid metabolism</keyword>
<dbReference type="AlphaFoldDB" id="A0A1C3W3J2"/>
<name>A0A1C3W3J2_9BRAD</name>
<protein>
    <recommendedName>
        <fullName evidence="3">Phospholipase D</fullName>
    </recommendedName>
    <alternativeName>
        <fullName evidence="8">Choline phosphatase</fullName>
    </alternativeName>
</protein>
<feature type="transmembrane region" description="Helical" evidence="9">
    <location>
        <begin position="579"/>
        <end position="603"/>
    </location>
</feature>
<dbReference type="PROSITE" id="PS50035">
    <property type="entry name" value="PLD"/>
    <property type="match status" value="2"/>
</dbReference>
<keyword evidence="6" id="KW-0378">Hydrolase</keyword>
<evidence type="ECO:0000256" key="9">
    <source>
        <dbReference type="SAM" id="Phobius"/>
    </source>
</evidence>
<dbReference type="InterPro" id="IPR001736">
    <property type="entry name" value="PLipase_D/transphosphatidylase"/>
</dbReference>
<organism evidence="11 12">
    <name type="scientific">Bradyrhizobium yuanmingense</name>
    <dbReference type="NCBI Taxonomy" id="108015"/>
    <lineage>
        <taxon>Bacteria</taxon>
        <taxon>Pseudomonadati</taxon>
        <taxon>Pseudomonadota</taxon>
        <taxon>Alphaproteobacteria</taxon>
        <taxon>Hyphomicrobiales</taxon>
        <taxon>Nitrobacteraceae</taxon>
        <taxon>Bradyrhizobium</taxon>
    </lineage>
</organism>
<proteinExistence type="predicted"/>
<evidence type="ECO:0000259" key="10">
    <source>
        <dbReference type="PROSITE" id="PS50035"/>
    </source>
</evidence>
<keyword evidence="9" id="KW-0812">Transmembrane</keyword>
<feature type="domain" description="PLD phosphodiesterase" evidence="10">
    <location>
        <begin position="327"/>
        <end position="354"/>
    </location>
</feature>
<dbReference type="GO" id="GO:0005576">
    <property type="term" value="C:extracellular region"/>
    <property type="evidence" value="ECO:0007669"/>
    <property type="project" value="UniProtKB-SubCell"/>
</dbReference>
<dbReference type="InterPro" id="IPR032816">
    <property type="entry name" value="VTT_dom"/>
</dbReference>
<dbReference type="SMART" id="SM00155">
    <property type="entry name" value="PLDc"/>
    <property type="match status" value="2"/>
</dbReference>
<gene>
    <name evidence="11" type="ORF">GA0061099_1005171</name>
</gene>
<evidence type="ECO:0000256" key="6">
    <source>
        <dbReference type="ARBA" id="ARBA00022801"/>
    </source>
</evidence>
<reference evidence="11 12" key="1">
    <citation type="submission" date="2016-08" db="EMBL/GenBank/DDBJ databases">
        <authorList>
            <person name="Seilhamer J.J."/>
        </authorList>
    </citation>
    <scope>NUCLEOTIDE SEQUENCE [LARGE SCALE GENOMIC DNA]</scope>
    <source>
        <strain evidence="11 12">CCBAU 10071</strain>
    </source>
</reference>
<accession>A0A1C3W3J2</accession>
<dbReference type="Pfam" id="PF09335">
    <property type="entry name" value="VTT_dom"/>
    <property type="match status" value="1"/>
</dbReference>
<feature type="transmembrane region" description="Helical" evidence="9">
    <location>
        <begin position="649"/>
        <end position="674"/>
    </location>
</feature>
<dbReference type="GO" id="GO:0004630">
    <property type="term" value="F:phospholipase D activity"/>
    <property type="evidence" value="ECO:0007669"/>
    <property type="project" value="UniProtKB-EC"/>
</dbReference>
<evidence type="ECO:0000256" key="1">
    <source>
        <dbReference type="ARBA" id="ARBA00003145"/>
    </source>
</evidence>
<dbReference type="Gene3D" id="3.30.870.10">
    <property type="entry name" value="Endonuclease Chain A"/>
    <property type="match status" value="2"/>
</dbReference>
<evidence type="ECO:0000256" key="7">
    <source>
        <dbReference type="ARBA" id="ARBA00023098"/>
    </source>
</evidence>
<feature type="transmembrane region" description="Helical" evidence="9">
    <location>
        <begin position="502"/>
        <end position="529"/>
    </location>
</feature>
<keyword evidence="4" id="KW-0964">Secreted</keyword>
<evidence type="ECO:0000256" key="2">
    <source>
        <dbReference type="ARBA" id="ARBA00004613"/>
    </source>
</evidence>
<feature type="transmembrane region" description="Helical" evidence="9">
    <location>
        <begin position="615"/>
        <end position="637"/>
    </location>
</feature>
<evidence type="ECO:0000256" key="5">
    <source>
        <dbReference type="ARBA" id="ARBA00022737"/>
    </source>
</evidence>
<keyword evidence="9" id="KW-0472">Membrane</keyword>
<dbReference type="CDD" id="cd09143">
    <property type="entry name" value="PLDc_vPLD1_2_like_bac_2"/>
    <property type="match status" value="1"/>
</dbReference>
<keyword evidence="9" id="KW-1133">Transmembrane helix</keyword>
<evidence type="ECO:0000313" key="11">
    <source>
        <dbReference type="EMBL" id="SCB34405.1"/>
    </source>
</evidence>
<evidence type="ECO:0000256" key="3">
    <source>
        <dbReference type="ARBA" id="ARBA00018392"/>
    </source>
</evidence>
<comment type="function">
    <text evidence="1">Could be a virulence factor.</text>
</comment>
<dbReference type="PANTHER" id="PTHR18896:SF60">
    <property type="entry name" value="PHOSPHOLIPASE D"/>
    <property type="match status" value="1"/>
</dbReference>
<dbReference type="InterPro" id="IPR015679">
    <property type="entry name" value="PLipase_D_fam"/>
</dbReference>
<dbReference type="Pfam" id="PF13091">
    <property type="entry name" value="PLDc_2"/>
    <property type="match status" value="1"/>
</dbReference>
<feature type="transmembrane region" description="Helical" evidence="9">
    <location>
        <begin position="535"/>
        <end position="559"/>
    </location>
</feature>
<evidence type="ECO:0000313" key="12">
    <source>
        <dbReference type="Proteomes" id="UP000183174"/>
    </source>
</evidence>
<feature type="domain" description="PLD phosphodiesterase" evidence="10">
    <location>
        <begin position="110"/>
        <end position="137"/>
    </location>
</feature>
<dbReference type="SUPFAM" id="SSF56024">
    <property type="entry name" value="Phospholipase D/nuclease"/>
    <property type="match status" value="2"/>
</dbReference>
<evidence type="ECO:0000256" key="8">
    <source>
        <dbReference type="ARBA" id="ARBA00029594"/>
    </source>
</evidence>
<evidence type="ECO:0000256" key="4">
    <source>
        <dbReference type="ARBA" id="ARBA00022525"/>
    </source>
</evidence>
<dbReference type="RefSeq" id="WP_036031446.1">
    <property type="nucleotide sequence ID" value="NZ_FMAE01000005.1"/>
</dbReference>
<sequence length="677" mass="73709">MAVLNDAAAYFAALREALLEAQDFVYIIGWDIHSRTRLVGASGRADDGLPEELGPFLRALVQRRPALRINILVWDFVSFYASEREWNSAAKFTADTDGRVRFHLDATLPFGSAQHQKIVCVDGSLAFVGGLDLTIRRWDTSDHRADNAMRCDPQRKPYPPFHDVQCLVDGDAAEQLFALAEQRWRAAGQQSDEWCAPRNGRWPANVPVEAEHVPVGIARTEVVCPAGSTIKEVERSFIAAIRSATSFVYIENQFTSATRMAHELAEQMCRVPSLRVLVVAPKLHSSWFESQAMQNGRGAFINCFSAAGVADRIRFVHPVSRSGNKEAAVMVHSKLMVVDDRILRIGSANLNNRSMGADSECDLIFEAESEQHRDFIASVRRRLIAHFCGLDEQAIARNEHRLFALLDDVSTSHGAKTLRKVQSSVLTSTLASLVQPVADPELPLHLERTASRMWTTKTIIGIVAIAVALFGLALAWSYTSLSDVADAGHLSALLSAYSQSIWGPPLAIAAFVLGGLVVFPVLVLIAATAAALGPWLGFATAMAGVLLSALILFAIGRFVGRERLQRLLGRRAARIQERVVGKGILAVVVIRMLPIAPFSLVNVVAGASTLPLRDFMVGTLLGSTPGILAMAVLGSQIAELARNASWSNIVLLILAFLGWLGVCVGAQFVTTWLAGRR</sequence>
<dbReference type="GO" id="GO:0009395">
    <property type="term" value="P:phospholipid catabolic process"/>
    <property type="evidence" value="ECO:0007669"/>
    <property type="project" value="TreeGrafter"/>
</dbReference>
<dbReference type="EMBL" id="FMAE01000005">
    <property type="protein sequence ID" value="SCB34405.1"/>
    <property type="molecule type" value="Genomic_DNA"/>
</dbReference>